<sequence length="1099" mass="122214">MEDFEQKISSGNVFLQSQAITKLHSKVTEFAKVNKDVYETDEVKRLWKVLNQGDVTEATLAVEILVAMVKGGLIPLPATLQNFLADINNAKSPMCIVSGITEMLLILARSECKEDEGELQCPFTGPPSGPIHPYVTLITKRPDLSSAILEEVTSLMRHMDNRIRSASLRLIKPLIVHAFCLTESISPITRPLLNLLTTSHHLQPDLGVIQLLAHILTLVPDGNKDHTLRKILLLNALSELSVSTNCSHLQSAVLPCIVSALPLALKSGLGTRTLEYHIETIASQMGRGCDVTLSALAEVLPQISGQLQVHLLKLATISLNLHVSSIVDHVCLFPSLSFPLQVLTFPSISIYKPSKGIAPNTLMSPGLLRSMTLHKSVNSLKSGNSYWEILCCTFPSLATLVPSLEFCDRLIKNPQLASDWLTKLAASTTQISTFNYSVVVAVFLYQGSTTQSIQEATKVLEREVMKNKPLSLEVFPIMLYRLGREQDPSTRLTILYTLPSLAVNKLCIALVLKTLLALWSSGSLRPLVLRLMYELWTVEPRTYAYLSQLIHDKTINTTELQISRAFVRGVIIGYTCRLKVGSHSNFPLARSSFECQPWITSLNTARVGIQYMAGSSVIDLRTTWRVIAPKLVRDKRREVTVKLCKLLSLVPELQVSSPEYESFRKDSLSILWSWATSSHVPINVTEAAYQALEKFHYEHYRLKMFPGYMREGHKLPARLATNPFEAARKPEDVLDYVPGLAWIKLISKCPIVHFQYVSNFVKSLVATEVKGLPKGIYMTAIQEAKKKGVKGSGGQPEPPSYSFLGESSVLKALITFLLDFNKLVDESDIVEKKVRLVKGAEIALSALGQPLHRPYPALDWAFLGEVYSAAQDSVGAEEASSLRHNIFRIATQQCNKSPSAAYLVTRWLSPAPSNGLTKEDEIVLFGLLDHLGRGLPPTTLQPFLAYILNLHISDDEHLIALLNSIKPNLTADFIHDTNRNILSNAIEGLNEQMDPMNTNVYAAYKECVADLPLKHIERLTSPSLWWEVTDDRLYRAAVLRCHVAENDPEETALPWLNDIVDSAASLPGNKSKVLQFVVKVNDHKQLTQESTNWLLQLMG</sequence>
<evidence type="ECO:0000259" key="2">
    <source>
        <dbReference type="Pfam" id="PF12530"/>
    </source>
</evidence>
<dbReference type="Proteomes" id="UP001497623">
    <property type="component" value="Unassembled WGS sequence"/>
</dbReference>
<dbReference type="InterPro" id="IPR021392">
    <property type="entry name" value="Focadhesin_C"/>
</dbReference>
<dbReference type="PANTHER" id="PTHR16212:SF4">
    <property type="entry name" value="FOCADHESIN"/>
    <property type="match status" value="1"/>
</dbReference>
<proteinExistence type="predicted"/>
<name>A0AAV2QWH6_MEGNR</name>
<dbReference type="SUPFAM" id="SSF48371">
    <property type="entry name" value="ARM repeat"/>
    <property type="match status" value="1"/>
</dbReference>
<dbReference type="InterPro" id="IPR045163">
    <property type="entry name" value="Focadhesin/RST1"/>
</dbReference>
<evidence type="ECO:0008006" key="5">
    <source>
        <dbReference type="Google" id="ProtNLM"/>
    </source>
</evidence>
<protein>
    <recommendedName>
        <fullName evidence="5">Focadhesin</fullName>
    </recommendedName>
</protein>
<dbReference type="Pfam" id="PF12530">
    <property type="entry name" value="DUF3730"/>
    <property type="match status" value="1"/>
</dbReference>
<reference evidence="3 4" key="1">
    <citation type="submission" date="2024-05" db="EMBL/GenBank/DDBJ databases">
        <authorList>
            <person name="Wallberg A."/>
        </authorList>
    </citation>
    <scope>NUCLEOTIDE SEQUENCE [LARGE SCALE GENOMIC DNA]</scope>
</reference>
<dbReference type="PANTHER" id="PTHR16212">
    <property type="entry name" value="FOCADHESIN FAMILY MEMBER"/>
    <property type="match status" value="1"/>
</dbReference>
<comment type="caution">
    <text evidence="3">The sequence shown here is derived from an EMBL/GenBank/DDBJ whole genome shotgun (WGS) entry which is preliminary data.</text>
</comment>
<dbReference type="InterPro" id="IPR022542">
    <property type="entry name" value="FOCAD/RST1_DUF3730"/>
</dbReference>
<feature type="domain" description="DUF3730" evidence="2">
    <location>
        <begin position="476"/>
        <end position="692"/>
    </location>
</feature>
<keyword evidence="4" id="KW-1185">Reference proteome</keyword>
<evidence type="ECO:0000313" key="3">
    <source>
        <dbReference type="EMBL" id="CAL4104921.1"/>
    </source>
</evidence>
<gene>
    <name evidence="3" type="ORF">MNOR_LOCUS17886</name>
</gene>
<dbReference type="Pfam" id="PF11229">
    <property type="entry name" value="Focadhesin"/>
    <property type="match status" value="1"/>
</dbReference>
<dbReference type="EMBL" id="CAXKWB010012539">
    <property type="protein sequence ID" value="CAL4104921.1"/>
    <property type="molecule type" value="Genomic_DNA"/>
</dbReference>
<feature type="domain" description="Focadhesin C-terminal" evidence="1">
    <location>
        <begin position="798"/>
        <end position="1099"/>
    </location>
</feature>
<organism evidence="3 4">
    <name type="scientific">Meganyctiphanes norvegica</name>
    <name type="common">Northern krill</name>
    <name type="synonym">Thysanopoda norvegica</name>
    <dbReference type="NCBI Taxonomy" id="48144"/>
    <lineage>
        <taxon>Eukaryota</taxon>
        <taxon>Metazoa</taxon>
        <taxon>Ecdysozoa</taxon>
        <taxon>Arthropoda</taxon>
        <taxon>Crustacea</taxon>
        <taxon>Multicrustacea</taxon>
        <taxon>Malacostraca</taxon>
        <taxon>Eumalacostraca</taxon>
        <taxon>Eucarida</taxon>
        <taxon>Euphausiacea</taxon>
        <taxon>Euphausiidae</taxon>
        <taxon>Meganyctiphanes</taxon>
    </lineage>
</organism>
<evidence type="ECO:0000313" key="4">
    <source>
        <dbReference type="Proteomes" id="UP001497623"/>
    </source>
</evidence>
<dbReference type="AlphaFoldDB" id="A0AAV2QWH6"/>
<accession>A0AAV2QWH6</accession>
<dbReference type="InterPro" id="IPR016024">
    <property type="entry name" value="ARM-type_fold"/>
</dbReference>
<dbReference type="GO" id="GO:0060147">
    <property type="term" value="P:regulation of post-transcriptional gene silencing"/>
    <property type="evidence" value="ECO:0007669"/>
    <property type="project" value="InterPro"/>
</dbReference>
<evidence type="ECO:0000259" key="1">
    <source>
        <dbReference type="Pfam" id="PF11229"/>
    </source>
</evidence>